<dbReference type="EMBL" id="JBHSJO010000001">
    <property type="protein sequence ID" value="MFC5019434.1"/>
    <property type="molecule type" value="Genomic_DNA"/>
</dbReference>
<keyword evidence="2" id="KW-1185">Reference proteome</keyword>
<comment type="caution">
    <text evidence="1">The sequence shown here is derived from an EMBL/GenBank/DDBJ whole genome shotgun (WGS) entry which is preliminary data.</text>
</comment>
<gene>
    <name evidence="1" type="ORF">ACFPRC_31815</name>
</gene>
<dbReference type="Proteomes" id="UP001595855">
    <property type="component" value="Unassembled WGS sequence"/>
</dbReference>
<evidence type="ECO:0000313" key="2">
    <source>
        <dbReference type="Proteomes" id="UP001595855"/>
    </source>
</evidence>
<organism evidence="1 2">
    <name type="scientific">Streptomyces lienomycini</name>
    <dbReference type="NCBI Taxonomy" id="284035"/>
    <lineage>
        <taxon>Bacteria</taxon>
        <taxon>Bacillati</taxon>
        <taxon>Actinomycetota</taxon>
        <taxon>Actinomycetes</taxon>
        <taxon>Kitasatosporales</taxon>
        <taxon>Streptomycetaceae</taxon>
        <taxon>Streptomyces</taxon>
    </lineage>
</organism>
<name>A0ABV9X2V7_9ACTN</name>
<dbReference type="RefSeq" id="WP_271414528.1">
    <property type="nucleotide sequence ID" value="NZ_BAAATN010000008.1"/>
</dbReference>
<accession>A0ABV9X2V7</accession>
<reference evidence="2" key="1">
    <citation type="journal article" date="2019" name="Int. J. Syst. Evol. Microbiol.">
        <title>The Global Catalogue of Microorganisms (GCM) 10K type strain sequencing project: providing services to taxonomists for standard genome sequencing and annotation.</title>
        <authorList>
            <consortium name="The Broad Institute Genomics Platform"/>
            <consortium name="The Broad Institute Genome Sequencing Center for Infectious Disease"/>
            <person name="Wu L."/>
            <person name="Ma J."/>
        </authorList>
    </citation>
    <scope>NUCLEOTIDE SEQUENCE [LARGE SCALE GENOMIC DNA]</scope>
    <source>
        <strain evidence="2">CGMCC 4.1542</strain>
    </source>
</reference>
<sequence>MKQLWDGTAELAGISNFLVCIQDTTLQNCGELAADVLIGAKLKALERAYGRLKLLKRGCKVAGRSTVQTLAAAGLPCGMHDVPGLPKAASQITNGPGDCQACAERIRDSLGDGQVVRFGPAGPFFGNYRGQGTINWDNGYQAGLYGNRCNSRARSGS</sequence>
<proteinExistence type="predicted"/>
<protein>
    <submittedName>
        <fullName evidence="1">Uncharacterized protein</fullName>
    </submittedName>
</protein>
<evidence type="ECO:0000313" key="1">
    <source>
        <dbReference type="EMBL" id="MFC5019434.1"/>
    </source>
</evidence>